<dbReference type="EMBL" id="JANPWB010000009">
    <property type="protein sequence ID" value="KAJ1155373.1"/>
    <property type="molecule type" value="Genomic_DNA"/>
</dbReference>
<proteinExistence type="predicted"/>
<dbReference type="Proteomes" id="UP001066276">
    <property type="component" value="Chromosome 5"/>
</dbReference>
<evidence type="ECO:0000313" key="3">
    <source>
        <dbReference type="Proteomes" id="UP001066276"/>
    </source>
</evidence>
<dbReference type="AlphaFoldDB" id="A0AAV7RX06"/>
<reference evidence="2" key="1">
    <citation type="journal article" date="2022" name="bioRxiv">
        <title>Sequencing and chromosome-scale assembly of the giantPleurodeles waltlgenome.</title>
        <authorList>
            <person name="Brown T."/>
            <person name="Elewa A."/>
            <person name="Iarovenko S."/>
            <person name="Subramanian E."/>
            <person name="Araus A.J."/>
            <person name="Petzold A."/>
            <person name="Susuki M."/>
            <person name="Suzuki K.-i.T."/>
            <person name="Hayashi T."/>
            <person name="Toyoda A."/>
            <person name="Oliveira C."/>
            <person name="Osipova E."/>
            <person name="Leigh N.D."/>
            <person name="Simon A."/>
            <person name="Yun M.H."/>
        </authorList>
    </citation>
    <scope>NUCLEOTIDE SEQUENCE</scope>
    <source>
        <strain evidence="2">20211129_DDA</strain>
        <tissue evidence="2">Liver</tissue>
    </source>
</reference>
<accession>A0AAV7RX06</accession>
<comment type="caution">
    <text evidence="2">The sequence shown here is derived from an EMBL/GenBank/DDBJ whole genome shotgun (WGS) entry which is preliminary data.</text>
</comment>
<keyword evidence="3" id="KW-1185">Reference proteome</keyword>
<evidence type="ECO:0000256" key="1">
    <source>
        <dbReference type="SAM" id="MobiDB-lite"/>
    </source>
</evidence>
<organism evidence="2 3">
    <name type="scientific">Pleurodeles waltl</name>
    <name type="common">Iberian ribbed newt</name>
    <dbReference type="NCBI Taxonomy" id="8319"/>
    <lineage>
        <taxon>Eukaryota</taxon>
        <taxon>Metazoa</taxon>
        <taxon>Chordata</taxon>
        <taxon>Craniata</taxon>
        <taxon>Vertebrata</taxon>
        <taxon>Euteleostomi</taxon>
        <taxon>Amphibia</taxon>
        <taxon>Batrachia</taxon>
        <taxon>Caudata</taxon>
        <taxon>Salamandroidea</taxon>
        <taxon>Salamandridae</taxon>
        <taxon>Pleurodelinae</taxon>
        <taxon>Pleurodeles</taxon>
    </lineage>
</organism>
<sequence>MWSRALQAERRAWTQRPSGRRRIAVSGGRGDGAAVSSAGCKGLSSGTVASVDSGCLNPPPSPAERCARRKTGCRRDWDQCGAGPNRRRDKTGCEIHRTSDLNRRVRGLPTIRPQAVLDVGDWTAALRHSSPWIPGPPPLRLRYIVQNEAWYRASMQRTRGAGVLIYQ</sequence>
<feature type="region of interest" description="Disordered" evidence="1">
    <location>
        <begin position="1"/>
        <end position="42"/>
    </location>
</feature>
<protein>
    <submittedName>
        <fullName evidence="2">Uncharacterized protein</fullName>
    </submittedName>
</protein>
<evidence type="ECO:0000313" key="2">
    <source>
        <dbReference type="EMBL" id="KAJ1155373.1"/>
    </source>
</evidence>
<gene>
    <name evidence="2" type="ORF">NDU88_008103</name>
</gene>
<name>A0AAV7RX06_PLEWA</name>